<sequence>MDFKQYKIDEFIGDLASDLSSPGGGSVAALVTALASALNSMVYSFTIDKKTFESLNQEEKKKMIELSEESKKLIQESLTYMDKDREAFTNLMDCYKLPKETEEDRDIRGKKILDNTILSMNVPLELAEKAIKFYDNIEFAIKYGNKNLISDGIVAAILLHSSIESAIVNVKVNYFSIKNKESVSFVLDRCKELMNESLERKNKIVESFEG</sequence>
<dbReference type="Pfam" id="PF04961">
    <property type="entry name" value="FTCD_C"/>
    <property type="match status" value="1"/>
</dbReference>
<dbReference type="OrthoDB" id="7959174at2"/>
<dbReference type="RefSeq" id="WP_055265914.1">
    <property type="nucleotide sequence ID" value="NZ_CABIXQ010000011.1"/>
</dbReference>
<dbReference type="GO" id="GO:0016740">
    <property type="term" value="F:transferase activity"/>
    <property type="evidence" value="ECO:0007669"/>
    <property type="project" value="UniProtKB-KW"/>
</dbReference>
<protein>
    <submittedName>
        <fullName evidence="3">Formiminotransferase-cyclodeaminase</fullName>
        <ecNumber evidence="3">3.5.4.9</ecNumber>
    </submittedName>
</protein>
<accession>A0A174GBP9</accession>
<dbReference type="Proteomes" id="UP000095594">
    <property type="component" value="Unassembled WGS sequence"/>
</dbReference>
<evidence type="ECO:0000259" key="2">
    <source>
        <dbReference type="Pfam" id="PF04961"/>
    </source>
</evidence>
<dbReference type="SUPFAM" id="SSF101262">
    <property type="entry name" value="Methenyltetrahydrofolate cyclohydrolase-like"/>
    <property type="match status" value="1"/>
</dbReference>
<dbReference type="AlphaFoldDB" id="A0A174GBP9"/>
<keyword evidence="1" id="KW-0175">Coiled coil</keyword>
<name>A0A174GBP9_9CLOT</name>
<feature type="coiled-coil region" evidence="1">
    <location>
        <begin position="49"/>
        <end position="76"/>
    </location>
</feature>
<dbReference type="InterPro" id="IPR036178">
    <property type="entry name" value="Formintransfe-cycloase-like_sf"/>
</dbReference>
<feature type="domain" description="Cyclodeaminase/cyclohydrolase" evidence="2">
    <location>
        <begin position="8"/>
        <end position="191"/>
    </location>
</feature>
<reference evidence="3 4" key="1">
    <citation type="submission" date="2015-09" db="EMBL/GenBank/DDBJ databases">
        <authorList>
            <consortium name="Pathogen Informatics"/>
        </authorList>
    </citation>
    <scope>NUCLEOTIDE SEQUENCE [LARGE SCALE GENOMIC DNA]</scope>
    <source>
        <strain evidence="3 4">2789STDY5834856</strain>
    </source>
</reference>
<gene>
    <name evidence="3" type="primary">fchA_2</name>
    <name evidence="3" type="ORF">ERS852471_01861</name>
</gene>
<dbReference type="InterPro" id="IPR007044">
    <property type="entry name" value="Cyclodeamin/CycHdrlase"/>
</dbReference>
<evidence type="ECO:0000313" key="4">
    <source>
        <dbReference type="Proteomes" id="UP000095594"/>
    </source>
</evidence>
<organism evidence="3 4">
    <name type="scientific">Clostridium disporicum</name>
    <dbReference type="NCBI Taxonomy" id="84024"/>
    <lineage>
        <taxon>Bacteria</taxon>
        <taxon>Bacillati</taxon>
        <taxon>Bacillota</taxon>
        <taxon>Clostridia</taxon>
        <taxon>Eubacteriales</taxon>
        <taxon>Clostridiaceae</taxon>
        <taxon>Clostridium</taxon>
    </lineage>
</organism>
<dbReference type="GO" id="GO:0004477">
    <property type="term" value="F:methenyltetrahydrofolate cyclohydrolase activity"/>
    <property type="evidence" value="ECO:0007669"/>
    <property type="project" value="UniProtKB-EC"/>
</dbReference>
<proteinExistence type="predicted"/>
<evidence type="ECO:0000313" key="3">
    <source>
        <dbReference type="EMBL" id="CUO59863.1"/>
    </source>
</evidence>
<dbReference type="Gene3D" id="1.20.120.680">
    <property type="entry name" value="Formiminotetrahydrofolate cyclodeaminase monomer, up-and-down helical bundle"/>
    <property type="match status" value="1"/>
</dbReference>
<keyword evidence="3" id="KW-0378">Hydrolase</keyword>
<dbReference type="EMBL" id="CYZX01000011">
    <property type="protein sequence ID" value="CUO59863.1"/>
    <property type="molecule type" value="Genomic_DNA"/>
</dbReference>
<keyword evidence="3" id="KW-0808">Transferase</keyword>
<evidence type="ECO:0000256" key="1">
    <source>
        <dbReference type="SAM" id="Coils"/>
    </source>
</evidence>
<dbReference type="EC" id="3.5.4.9" evidence="3"/>